<dbReference type="eggNOG" id="COG0651">
    <property type="taxonomic scope" value="Bacteria"/>
</dbReference>
<dbReference type="InterPro" id="IPR001750">
    <property type="entry name" value="ND/Mrp_TM"/>
</dbReference>
<dbReference type="GO" id="GO:0042773">
    <property type="term" value="P:ATP synthesis coupled electron transport"/>
    <property type="evidence" value="ECO:0007669"/>
    <property type="project" value="InterPro"/>
</dbReference>
<evidence type="ECO:0000256" key="6">
    <source>
        <dbReference type="ARBA" id="ARBA00023136"/>
    </source>
</evidence>
<feature type="transmembrane region" description="Helical" evidence="8">
    <location>
        <begin position="403"/>
        <end position="423"/>
    </location>
</feature>
<comment type="similarity">
    <text evidence="2">Belongs to the CPA3 antiporters (TC 2.A.63) subunit D family.</text>
</comment>
<evidence type="ECO:0000256" key="3">
    <source>
        <dbReference type="ARBA" id="ARBA00022475"/>
    </source>
</evidence>
<keyword evidence="11" id="KW-1185">Reference proteome</keyword>
<sequence length="505" mass="53769">MANHLFLPLVVPLISAALSVLLGRWRFVTRSITLAAALFNLGYSGWLLWLVSSTGRQVTQASAWAAPFGITLLADVMSAVMLFLAALLMFCTIIYSLLTMEPEYEQFFYYPLLLLLLLGVSGAFLTGDLFNLYVWFEVLLISSFGLVTLGSSRAQLTGGLKYVVLNLMGSTMFLIGSGLIYGLAGTLNMAHIGERLITQSEPGLTTVIATLFLFAFGSKAALAPLFFWLPESYPTPPPAVSAIFSALMTKVGVYALYRVFGTVLPGELVRLAPLILALGGLTMVLGVLGALTQTEIRRVLSFTIISEIGFVAMGLGFASAAGLAAGLLFTAHMMIVKTALFFLAGAAERVSGTGDMRRMGGLARREPALATLWFLGMVALAGIPPMSGFFGKLALLQAGVSQGHYLISGLAVLVSLFIFLAILKIWHEVFWKKPVEDQSQMPRLAPAILIPGALLVILSVVIGISAGPVAELSTQAGTQILDLPGYIEATCGPAGCDAVTSRLIK</sequence>
<keyword evidence="6 8" id="KW-0472">Membrane</keyword>
<feature type="transmembrane region" description="Helical" evidence="8">
    <location>
        <begin position="64"/>
        <end position="95"/>
    </location>
</feature>
<evidence type="ECO:0000259" key="9">
    <source>
        <dbReference type="Pfam" id="PF00361"/>
    </source>
</evidence>
<dbReference type="PRINTS" id="PR01437">
    <property type="entry name" value="NUOXDRDTASE4"/>
</dbReference>
<keyword evidence="5 8" id="KW-1133">Transmembrane helix</keyword>
<feature type="transmembrane region" description="Helical" evidence="8">
    <location>
        <begin position="32"/>
        <end position="52"/>
    </location>
</feature>
<evidence type="ECO:0000256" key="8">
    <source>
        <dbReference type="SAM" id="Phobius"/>
    </source>
</evidence>
<feature type="domain" description="NADH:quinone oxidoreductase/Mrp antiporter transmembrane" evidence="9">
    <location>
        <begin position="127"/>
        <end position="416"/>
    </location>
</feature>
<evidence type="ECO:0000256" key="1">
    <source>
        <dbReference type="ARBA" id="ARBA00004651"/>
    </source>
</evidence>
<dbReference type="GO" id="GO:0005886">
    <property type="term" value="C:plasma membrane"/>
    <property type="evidence" value="ECO:0007669"/>
    <property type="project" value="UniProtKB-SubCell"/>
</dbReference>
<keyword evidence="4 7" id="KW-0812">Transmembrane</keyword>
<dbReference type="GO" id="GO:0008137">
    <property type="term" value="F:NADH dehydrogenase (ubiquinone) activity"/>
    <property type="evidence" value="ECO:0007669"/>
    <property type="project" value="InterPro"/>
</dbReference>
<feature type="transmembrane region" description="Helical" evidence="8">
    <location>
        <begin position="299"/>
        <end position="318"/>
    </location>
</feature>
<dbReference type="Pfam" id="PF00361">
    <property type="entry name" value="Proton_antipo_M"/>
    <property type="match status" value="1"/>
</dbReference>
<evidence type="ECO:0000256" key="2">
    <source>
        <dbReference type="ARBA" id="ARBA00005346"/>
    </source>
</evidence>
<organism evidence="10 11">
    <name type="scientific">Oscillochloris trichoides DG-6</name>
    <dbReference type="NCBI Taxonomy" id="765420"/>
    <lineage>
        <taxon>Bacteria</taxon>
        <taxon>Bacillati</taxon>
        <taxon>Chloroflexota</taxon>
        <taxon>Chloroflexia</taxon>
        <taxon>Chloroflexales</taxon>
        <taxon>Chloroflexineae</taxon>
        <taxon>Oscillochloridaceae</taxon>
        <taxon>Oscillochloris</taxon>
    </lineage>
</organism>
<dbReference type="AlphaFoldDB" id="E1IAP8"/>
<reference evidence="10 11" key="1">
    <citation type="journal article" date="2011" name="J. Bacteriol.">
        <title>Draft genome sequence of the anoxygenic filamentous phototrophic bacterium Oscillochloris trichoides subsp. DG-6.</title>
        <authorList>
            <person name="Kuznetsov B.B."/>
            <person name="Ivanovsky R.N."/>
            <person name="Keppen O.I."/>
            <person name="Sukhacheva M.V."/>
            <person name="Bumazhkin B.K."/>
            <person name="Patutina E.O."/>
            <person name="Beletsky A.V."/>
            <person name="Mardanov A.V."/>
            <person name="Baslerov R.V."/>
            <person name="Panteleeva A.N."/>
            <person name="Kolganova T.V."/>
            <person name="Ravin N.V."/>
            <person name="Skryabin K.G."/>
        </authorList>
    </citation>
    <scope>NUCLEOTIDE SEQUENCE [LARGE SCALE GENOMIC DNA]</scope>
    <source>
        <strain evidence="10 11">DG-6</strain>
    </source>
</reference>
<feature type="transmembrane region" description="Helical" evidence="8">
    <location>
        <begin position="324"/>
        <end position="347"/>
    </location>
</feature>
<evidence type="ECO:0000256" key="4">
    <source>
        <dbReference type="ARBA" id="ARBA00022692"/>
    </source>
</evidence>
<dbReference type="PANTHER" id="PTHR42703:SF1">
    <property type="entry name" value="NA(+)_H(+) ANTIPORTER SUBUNIT D1"/>
    <property type="match status" value="1"/>
</dbReference>
<feature type="transmembrane region" description="Helical" evidence="8">
    <location>
        <begin position="239"/>
        <end position="260"/>
    </location>
</feature>
<feature type="transmembrane region" description="Helical" evidence="8">
    <location>
        <begin position="162"/>
        <end position="184"/>
    </location>
</feature>
<evidence type="ECO:0000256" key="5">
    <source>
        <dbReference type="ARBA" id="ARBA00022989"/>
    </source>
</evidence>
<dbReference type="HOGENOM" id="CLU_007100_9_2_0"/>
<feature type="transmembrane region" description="Helical" evidence="8">
    <location>
        <begin position="204"/>
        <end position="227"/>
    </location>
</feature>
<evidence type="ECO:0000313" key="10">
    <source>
        <dbReference type="EMBL" id="EFO81727.1"/>
    </source>
</evidence>
<dbReference type="EMBL" id="ADVR01000006">
    <property type="protein sequence ID" value="EFO81727.1"/>
    <property type="molecule type" value="Genomic_DNA"/>
</dbReference>
<feature type="transmembrane region" description="Helical" evidence="8">
    <location>
        <begin position="444"/>
        <end position="466"/>
    </location>
</feature>
<feature type="transmembrane region" description="Helical" evidence="8">
    <location>
        <begin position="107"/>
        <end position="126"/>
    </location>
</feature>
<dbReference type="PANTHER" id="PTHR42703">
    <property type="entry name" value="NADH DEHYDROGENASE"/>
    <property type="match status" value="1"/>
</dbReference>
<feature type="transmembrane region" description="Helical" evidence="8">
    <location>
        <begin position="368"/>
        <end position="391"/>
    </location>
</feature>
<evidence type="ECO:0000256" key="7">
    <source>
        <dbReference type="RuleBase" id="RU000320"/>
    </source>
</evidence>
<dbReference type="InterPro" id="IPR003918">
    <property type="entry name" value="NADH_UbQ_OxRdtase"/>
</dbReference>
<dbReference type="Proteomes" id="UP000054010">
    <property type="component" value="Unassembled WGS sequence"/>
</dbReference>
<dbReference type="OrthoDB" id="9811718at2"/>
<feature type="transmembrane region" description="Helical" evidence="8">
    <location>
        <begin position="132"/>
        <end position="150"/>
    </location>
</feature>
<comment type="subcellular location">
    <subcellularLocation>
        <location evidence="1">Cell membrane</location>
        <topology evidence="1">Multi-pass membrane protein</topology>
    </subcellularLocation>
    <subcellularLocation>
        <location evidence="7">Membrane</location>
        <topology evidence="7">Multi-pass membrane protein</topology>
    </subcellularLocation>
</comment>
<dbReference type="STRING" id="765420.OSCT_0399"/>
<proteinExistence type="inferred from homology"/>
<name>E1IAP8_9CHLR</name>
<feature type="transmembrane region" description="Helical" evidence="8">
    <location>
        <begin position="272"/>
        <end position="292"/>
    </location>
</feature>
<evidence type="ECO:0000313" key="11">
    <source>
        <dbReference type="Proteomes" id="UP000054010"/>
    </source>
</evidence>
<gene>
    <name evidence="10" type="ORF">OSCT_0399</name>
</gene>
<dbReference type="InterPro" id="IPR050586">
    <property type="entry name" value="CPA3_Na-H_Antiporter_D"/>
</dbReference>
<comment type="caution">
    <text evidence="10">The sequence shown here is derived from an EMBL/GenBank/DDBJ whole genome shotgun (WGS) entry which is preliminary data.</text>
</comment>
<accession>E1IAP8</accession>
<feature type="transmembrane region" description="Helical" evidence="8">
    <location>
        <begin position="6"/>
        <end position="25"/>
    </location>
</feature>
<keyword evidence="3" id="KW-1003">Cell membrane</keyword>
<protein>
    <submittedName>
        <fullName evidence="10">NADH dehydrogenase (Quinone)</fullName>
    </submittedName>
</protein>